<dbReference type="GO" id="GO:0030422">
    <property type="term" value="P:siRNA processing"/>
    <property type="evidence" value="ECO:0007669"/>
    <property type="project" value="TreeGrafter"/>
</dbReference>
<dbReference type="Pfam" id="PF13087">
    <property type="entry name" value="AAA_12"/>
    <property type="match status" value="1"/>
</dbReference>
<dbReference type="GO" id="GO:0003723">
    <property type="term" value="F:RNA binding"/>
    <property type="evidence" value="ECO:0007669"/>
    <property type="project" value="UniProtKB-KW"/>
</dbReference>
<dbReference type="SMART" id="SM00382">
    <property type="entry name" value="AAA"/>
    <property type="match status" value="1"/>
</dbReference>
<dbReference type="InterPro" id="IPR003593">
    <property type="entry name" value="AAA+_ATPase"/>
</dbReference>
<keyword evidence="1" id="KW-0547">Nucleotide-binding</keyword>
<proteinExistence type="predicted"/>
<dbReference type="InterPro" id="IPR047187">
    <property type="entry name" value="SF1_C_Upf1"/>
</dbReference>
<dbReference type="GO" id="GO:0031380">
    <property type="term" value="C:nuclear RNA-directed RNA polymerase complex"/>
    <property type="evidence" value="ECO:0007669"/>
    <property type="project" value="TreeGrafter"/>
</dbReference>
<dbReference type="InterPro" id="IPR041677">
    <property type="entry name" value="DNA2/NAM7_AAA_11"/>
</dbReference>
<evidence type="ECO:0000313" key="4">
    <source>
        <dbReference type="EMBL" id="KAJ2897737.1"/>
    </source>
</evidence>
<evidence type="ECO:0000256" key="1">
    <source>
        <dbReference type="ARBA" id="ARBA00022806"/>
    </source>
</evidence>
<dbReference type="InterPro" id="IPR007855">
    <property type="entry name" value="RDRP"/>
</dbReference>
<dbReference type="GO" id="GO:0004386">
    <property type="term" value="F:helicase activity"/>
    <property type="evidence" value="ECO:0007669"/>
    <property type="project" value="InterPro"/>
</dbReference>
<dbReference type="PANTHER" id="PTHR23079">
    <property type="entry name" value="RNA-DEPENDENT RNA POLYMERASE"/>
    <property type="match status" value="1"/>
</dbReference>
<dbReference type="EMBL" id="JAKWBI020000259">
    <property type="protein sequence ID" value="KAJ2897737.1"/>
    <property type="molecule type" value="Genomic_DNA"/>
</dbReference>
<sequence length="1791" mass="200943">MPAKTDNVRSFAHTLQRVVSLEDDEWKFNIPYLPSDADCDRHELVKAISLATKNGKHQMALRLQHIEKNRAISGDPLHQFVHISFADFRAPRSSSAADKSEFPTQPATPRECTDYSIKLLRKGIFINGVHYNFYGHSNSQLKSRTCFLFAASKEEISRKVEALGEFGKMKTVGKKAKRIGLLFSVARAAMTVDPERCLDIPDIETPDYVFTDGCGLVSPRLAKELARKVNIMFRNVRYTPSVFQIRYRGYKGVVTLDPAMKSAGPTLLKMRKSMKKFNGGDDLSFSVVEYSKPYTFGYLNDEVIVLLDALGIARPVFLKKQVEHLHFLSEAGSDPRTAFRFLCYINMPDLAEKVMMESLESVRPRIQKLVNAEYAKMLNKRDEQKCRILIPKSRLLFGVCDAWGVLKEGQCAVKITMDGDGQPYALKNTEVIVTRNPCLHPGDLQKFKVVERPELTHMVDCIVFPAIGRRPAADMMSGGDLDGDTFFVSWDTDIIPSLLSQPAHYPGAREPIKFKLITDDDRLVYFAKYNNVSLGKVKNLYLDWARVKGPMSPECQELNRLFSQCVDGNQIKVPQKLQNPPRPNKDTPKFILDDLHEEARKGIHKGQRIGASPEVYDMDAMELLLSRDGLPMSEFELIKLTALWCRKNGVLLEDYLDFFDFNVLTAEEKAWALSQLPHIPADSLSFISNALCSSNLVSEAELVKFRLNHPGIKWKRVFDTSSGQHRLATFLDSAARTMETFHKTLLVFRPDERLTVAIYVPCKVERSQDVLVDDTVRLLAFPHSQGEETAGLFSRSTKKNYRLHCDENVLDLFEGERRNTWVRIIRGPSDDSNYRSVPRRGDWRRARQVTLDTGQNFDFRASIALDKFSRGLQTHIGRVQRSGITAAVSVPFDTEIYVISNRDTKSMQNLDLWLEYIDTDEVLPLFDQKAKEYSLPTLSGVDWAVEPSHIVQIAKMENLAPLGEMATALELTECFKWLWEKGQRGMLLRSYEYLIATIGEEDPAFLESSVVIHTMVSFLDQAPFLSVVFSRLENRAELPGDVVLALETRGVDVLRAHILSINAAGALIAAPFRRALSQVASLPATGFAGLVELVALTVSSPDIAMDILLESLESESSRLLSHYDDATIHHFAQNMIAISLNHIGEVQEEQEKQSPREELLELSFVSTTDDGYSVVEVNFRIDAPWRTPEPSSHVRFVTASPPSNTVLDRNYFMDALVTQSQQGIAKFQCFHPLPPFLKDCSWKLQYCGSFATTRTMFDAVRAVALGGRAQCGIADQILGVRTDCSAPDVGNEEFPLAKTWEPKSKLNPSQRAAVDASIEYPLTCLWGPPGTGKTQTVVEIIQALQMSKESRILVTAPTHNAVDNIMRRYMAQAGHEYRTLALRVSTEVRKVSEDLRKYTCDAMVGEEIYASHAAMKQAKQRVKKCRIVFTTCIGAGLGLLRSQQDFDVVIIDEASQQTEPESLVPLTKGCRKAVLVGDHVQLRPTVQQHAALLDFDVSLFERLHEAEGDVAREKPNTIARLMLDTQYRMHPSICHAISREFYGGKLQTGITSDERPLRESLFPWPRKAGASTSANRGPAGRMVFVECTTIEEMGLKSKLNKGQADVCHRICDMLCSGPKPTEALVPDASKGSKSDPKTQKSSRRQDKETQSEKDNIQLQPQSIAVLTPYTKQVEHTKRLLASVGSADSATDLEVSSIDGFQGREADIVVFVSVRCNEHGEIGFLRDLRRLNVALTRARKGVIVVGSRGTLTGRGKNRKKGQDDEAVEEAVNVWRSLLDKDFMVLEATELMR</sequence>
<protein>
    <recommendedName>
        <fullName evidence="3">AAA+ ATPase domain-containing protein</fullName>
    </recommendedName>
</protein>
<reference evidence="4" key="1">
    <citation type="submission" date="2022-07" db="EMBL/GenBank/DDBJ databases">
        <title>Draft genome sequence of Zalerion maritima ATCC 34329, a (micro)plastics degrading marine fungus.</title>
        <authorList>
            <person name="Paco A."/>
            <person name="Goncalves M.F.M."/>
            <person name="Rocha-Santos T.A.P."/>
            <person name="Alves A."/>
        </authorList>
    </citation>
    <scope>NUCLEOTIDE SEQUENCE</scope>
    <source>
        <strain evidence="4">ATCC 34329</strain>
    </source>
</reference>
<name>A0AAD5RM53_9PEZI</name>
<feature type="region of interest" description="Disordered" evidence="2">
    <location>
        <begin position="1622"/>
        <end position="1659"/>
    </location>
</feature>
<dbReference type="Proteomes" id="UP001201980">
    <property type="component" value="Unassembled WGS sequence"/>
</dbReference>
<dbReference type="PANTHER" id="PTHR23079:SF55">
    <property type="entry name" value="RNA-DIRECTED RNA POLYMERASE"/>
    <property type="match status" value="1"/>
</dbReference>
<evidence type="ECO:0000313" key="5">
    <source>
        <dbReference type="Proteomes" id="UP001201980"/>
    </source>
</evidence>
<accession>A0AAD5RM53</accession>
<feature type="compositionally biased region" description="Basic and acidic residues" evidence="2">
    <location>
        <begin position="1630"/>
        <end position="1655"/>
    </location>
</feature>
<evidence type="ECO:0000256" key="2">
    <source>
        <dbReference type="SAM" id="MobiDB-lite"/>
    </source>
</evidence>
<dbReference type="Gene3D" id="3.40.50.300">
    <property type="entry name" value="P-loop containing nucleotide triphosphate hydrolases"/>
    <property type="match status" value="2"/>
</dbReference>
<feature type="domain" description="AAA+ ATPase" evidence="3">
    <location>
        <begin position="1319"/>
        <end position="1505"/>
    </location>
</feature>
<dbReference type="InterPro" id="IPR041679">
    <property type="entry name" value="DNA2/NAM7-like_C"/>
</dbReference>
<keyword evidence="1" id="KW-0067">ATP-binding</keyword>
<evidence type="ECO:0000259" key="3">
    <source>
        <dbReference type="SMART" id="SM00382"/>
    </source>
</evidence>
<gene>
    <name evidence="4" type="ORF">MKZ38_004413</name>
</gene>
<keyword evidence="1" id="KW-0378">Hydrolase</keyword>
<keyword evidence="1" id="KW-0347">Helicase</keyword>
<dbReference type="Pfam" id="PF05183">
    <property type="entry name" value="RdRP"/>
    <property type="match status" value="1"/>
</dbReference>
<dbReference type="InterPro" id="IPR027417">
    <property type="entry name" value="P-loop_NTPase"/>
</dbReference>
<dbReference type="CDD" id="cd18808">
    <property type="entry name" value="SF1_C_Upf1"/>
    <property type="match status" value="1"/>
</dbReference>
<dbReference type="GO" id="GO:0003968">
    <property type="term" value="F:RNA-directed RNA polymerase activity"/>
    <property type="evidence" value="ECO:0007669"/>
    <property type="project" value="UniProtKB-KW"/>
</dbReference>
<comment type="caution">
    <text evidence="4">The sequence shown here is derived from an EMBL/GenBank/DDBJ whole genome shotgun (WGS) entry which is preliminary data.</text>
</comment>
<keyword evidence="5" id="KW-1185">Reference proteome</keyword>
<dbReference type="SUPFAM" id="SSF52540">
    <property type="entry name" value="P-loop containing nucleoside triphosphate hydrolases"/>
    <property type="match status" value="1"/>
</dbReference>
<dbReference type="Pfam" id="PF13086">
    <property type="entry name" value="AAA_11"/>
    <property type="match status" value="1"/>
</dbReference>
<dbReference type="InterPro" id="IPR057596">
    <property type="entry name" value="RDRP_core"/>
</dbReference>
<organism evidence="4 5">
    <name type="scientific">Zalerion maritima</name>
    <dbReference type="NCBI Taxonomy" id="339359"/>
    <lineage>
        <taxon>Eukaryota</taxon>
        <taxon>Fungi</taxon>
        <taxon>Dikarya</taxon>
        <taxon>Ascomycota</taxon>
        <taxon>Pezizomycotina</taxon>
        <taxon>Sordariomycetes</taxon>
        <taxon>Lulworthiomycetidae</taxon>
        <taxon>Lulworthiales</taxon>
        <taxon>Lulworthiaceae</taxon>
        <taxon>Zalerion</taxon>
    </lineage>
</organism>